<evidence type="ECO:0000256" key="4">
    <source>
        <dbReference type="ARBA" id="ARBA00004669"/>
    </source>
</evidence>
<feature type="domain" description="Phosphoribosyltransferase" evidence="17">
    <location>
        <begin position="14"/>
        <end position="161"/>
    </location>
</feature>
<evidence type="ECO:0000256" key="6">
    <source>
        <dbReference type="ARBA" id="ARBA00008391"/>
    </source>
</evidence>
<evidence type="ECO:0000256" key="11">
    <source>
        <dbReference type="ARBA" id="ARBA00022726"/>
    </source>
</evidence>
<organism evidence="18 19">
    <name type="scientific">Candidatus Coproplasma excrementigallinarum</name>
    <dbReference type="NCBI Taxonomy" id="2840747"/>
    <lineage>
        <taxon>Bacteria</taxon>
        <taxon>Bacillati</taxon>
        <taxon>Bacillota</taxon>
        <taxon>Clostridia</taxon>
        <taxon>Eubacteriales</taxon>
        <taxon>Candidatus Coproplasma</taxon>
    </lineage>
</organism>
<keyword evidence="7 16" id="KW-0963">Cytoplasm</keyword>
<evidence type="ECO:0000256" key="15">
    <source>
        <dbReference type="ARBA" id="ARBA00049402"/>
    </source>
</evidence>
<evidence type="ECO:0000256" key="16">
    <source>
        <dbReference type="RuleBase" id="RU364099"/>
    </source>
</evidence>
<dbReference type="PANTHER" id="PTHR43340">
    <property type="entry name" value="HYPOXANTHINE-GUANINE PHOSPHORIBOSYLTRANSFERASE"/>
    <property type="match status" value="1"/>
</dbReference>
<dbReference type="SUPFAM" id="SSF53271">
    <property type="entry name" value="PRTase-like"/>
    <property type="match status" value="1"/>
</dbReference>
<evidence type="ECO:0000256" key="14">
    <source>
        <dbReference type="ARBA" id="ARBA00048811"/>
    </source>
</evidence>
<keyword evidence="8 16" id="KW-0328">Glycosyltransferase</keyword>
<dbReference type="GO" id="GO:0006166">
    <property type="term" value="P:purine ribonucleoside salvage"/>
    <property type="evidence" value="ECO:0007669"/>
    <property type="project" value="UniProtKB-KW"/>
</dbReference>
<evidence type="ECO:0000256" key="3">
    <source>
        <dbReference type="ARBA" id="ARBA00004496"/>
    </source>
</evidence>
<comment type="catalytic activity">
    <reaction evidence="14">
        <text>GMP + diphosphate = guanine + 5-phospho-alpha-D-ribose 1-diphosphate</text>
        <dbReference type="Rhea" id="RHEA:25424"/>
        <dbReference type="ChEBI" id="CHEBI:16235"/>
        <dbReference type="ChEBI" id="CHEBI:33019"/>
        <dbReference type="ChEBI" id="CHEBI:58017"/>
        <dbReference type="ChEBI" id="CHEBI:58115"/>
        <dbReference type="EC" id="2.4.2.8"/>
    </reaction>
    <physiologicalReaction direction="right-to-left" evidence="14">
        <dbReference type="Rhea" id="RHEA:25426"/>
    </physiologicalReaction>
</comment>
<dbReference type="GO" id="GO:0006178">
    <property type="term" value="P:guanine salvage"/>
    <property type="evidence" value="ECO:0007669"/>
    <property type="project" value="TreeGrafter"/>
</dbReference>
<evidence type="ECO:0000256" key="1">
    <source>
        <dbReference type="ARBA" id="ARBA00001946"/>
    </source>
</evidence>
<sequence length="181" mass="20220">MQLDSVISRVLYTEEQIRRRVEELGKQITEEYKGKPLAVIGVLRGGSVFCSDLIRNIDIPMELSFIEASSYKDGTKPQGEVSISFSKGFTAKGLNILIAEDIIDTGHTLKTVRDRLLAEGALSVRMCCILDKPSRRQAEITADYVGFTIPDEFVVGYGLDYAGKYRNLPYIGILSRSVYEK</sequence>
<reference evidence="18" key="1">
    <citation type="submission" date="2020-10" db="EMBL/GenBank/DDBJ databases">
        <authorList>
            <person name="Gilroy R."/>
        </authorList>
    </citation>
    <scope>NUCLEOTIDE SEQUENCE</scope>
    <source>
        <strain evidence="18">CHK195-12923</strain>
    </source>
</reference>
<dbReference type="NCBIfam" id="TIGR01203">
    <property type="entry name" value="HGPRTase"/>
    <property type="match status" value="1"/>
</dbReference>
<dbReference type="Pfam" id="PF00156">
    <property type="entry name" value="Pribosyltran"/>
    <property type="match status" value="1"/>
</dbReference>
<evidence type="ECO:0000256" key="10">
    <source>
        <dbReference type="ARBA" id="ARBA00022723"/>
    </source>
</evidence>
<reference evidence="18" key="2">
    <citation type="journal article" date="2021" name="PeerJ">
        <title>Extensive microbial diversity within the chicken gut microbiome revealed by metagenomics and culture.</title>
        <authorList>
            <person name="Gilroy R."/>
            <person name="Ravi A."/>
            <person name="Getino M."/>
            <person name="Pursley I."/>
            <person name="Horton D.L."/>
            <person name="Alikhan N.F."/>
            <person name="Baker D."/>
            <person name="Gharbi K."/>
            <person name="Hall N."/>
            <person name="Watson M."/>
            <person name="Adriaenssens E.M."/>
            <person name="Foster-Nyarko E."/>
            <person name="Jarju S."/>
            <person name="Secka A."/>
            <person name="Antonio M."/>
            <person name="Oren A."/>
            <person name="Chaudhuri R.R."/>
            <person name="La Ragione R."/>
            <person name="Hildebrand F."/>
            <person name="Pallen M.J."/>
        </authorList>
    </citation>
    <scope>NUCLEOTIDE SEQUENCE</scope>
    <source>
        <strain evidence="18">CHK195-12923</strain>
    </source>
</reference>
<evidence type="ECO:0000256" key="2">
    <source>
        <dbReference type="ARBA" id="ARBA00002049"/>
    </source>
</evidence>
<dbReference type="PANTHER" id="PTHR43340:SF1">
    <property type="entry name" value="HYPOXANTHINE PHOSPHORIBOSYLTRANSFERASE"/>
    <property type="match status" value="1"/>
</dbReference>
<dbReference type="CDD" id="cd06223">
    <property type="entry name" value="PRTases_typeI"/>
    <property type="match status" value="1"/>
</dbReference>
<dbReference type="InterPro" id="IPR029057">
    <property type="entry name" value="PRTase-like"/>
</dbReference>
<dbReference type="EC" id="2.4.2.8" evidence="16"/>
<evidence type="ECO:0000259" key="17">
    <source>
        <dbReference type="Pfam" id="PF00156"/>
    </source>
</evidence>
<comment type="subcellular location">
    <subcellularLocation>
        <location evidence="3 16">Cytoplasm</location>
    </subcellularLocation>
</comment>
<proteinExistence type="inferred from homology"/>
<dbReference type="GO" id="GO:0046100">
    <property type="term" value="P:hypoxanthine metabolic process"/>
    <property type="evidence" value="ECO:0007669"/>
    <property type="project" value="TreeGrafter"/>
</dbReference>
<dbReference type="FunFam" id="3.40.50.2020:FF:000006">
    <property type="entry name" value="Hypoxanthine phosphoribosyltransferase"/>
    <property type="match status" value="1"/>
</dbReference>
<dbReference type="AlphaFoldDB" id="A0A9D1MKN8"/>
<comment type="catalytic activity">
    <reaction evidence="15">
        <text>IMP + diphosphate = hypoxanthine + 5-phospho-alpha-D-ribose 1-diphosphate</text>
        <dbReference type="Rhea" id="RHEA:17973"/>
        <dbReference type="ChEBI" id="CHEBI:17368"/>
        <dbReference type="ChEBI" id="CHEBI:33019"/>
        <dbReference type="ChEBI" id="CHEBI:58017"/>
        <dbReference type="ChEBI" id="CHEBI:58053"/>
        <dbReference type="EC" id="2.4.2.8"/>
    </reaction>
    <physiologicalReaction direction="right-to-left" evidence="15">
        <dbReference type="Rhea" id="RHEA:17975"/>
    </physiologicalReaction>
</comment>
<evidence type="ECO:0000313" key="19">
    <source>
        <dbReference type="Proteomes" id="UP000824110"/>
    </source>
</evidence>
<comment type="caution">
    <text evidence="18">The sequence shown here is derived from an EMBL/GenBank/DDBJ whole genome shotgun (WGS) entry which is preliminary data.</text>
</comment>
<evidence type="ECO:0000256" key="12">
    <source>
        <dbReference type="ARBA" id="ARBA00022741"/>
    </source>
</evidence>
<dbReference type="GO" id="GO:0032264">
    <property type="term" value="P:IMP salvage"/>
    <property type="evidence" value="ECO:0007669"/>
    <property type="project" value="TreeGrafter"/>
</dbReference>
<comment type="pathway">
    <text evidence="4 16">Purine metabolism; IMP biosynthesis via salvage pathway; IMP from hypoxanthine: step 1/1.</text>
</comment>
<comment type="pathway">
    <text evidence="5">Purine metabolism; GMP biosynthesis via salvage pathway; GMP from guanine: step 1/1.</text>
</comment>
<dbReference type="GO" id="GO:0004422">
    <property type="term" value="F:hypoxanthine phosphoribosyltransferase activity"/>
    <property type="evidence" value="ECO:0007669"/>
    <property type="project" value="InterPro"/>
</dbReference>
<dbReference type="EMBL" id="DVNE01000044">
    <property type="protein sequence ID" value="HIU61906.1"/>
    <property type="molecule type" value="Genomic_DNA"/>
</dbReference>
<dbReference type="GO" id="GO:0000287">
    <property type="term" value="F:magnesium ion binding"/>
    <property type="evidence" value="ECO:0007669"/>
    <property type="project" value="TreeGrafter"/>
</dbReference>
<comment type="function">
    <text evidence="2">Purine salvage pathway enzyme that catalyzes the transfer of the ribosyl-5-phosphate group from 5-phospho-alpha-D-ribose 1-diphosphate (PRPP) to the N9 position of the 6-oxopurines hypoxanthine and guanine to form the corresponding ribonucleotides IMP (inosine 5'-monophosphate) and GMP (guanosine 5'-monophosphate), with the release of PPi.</text>
</comment>
<dbReference type="GO" id="GO:0005829">
    <property type="term" value="C:cytosol"/>
    <property type="evidence" value="ECO:0007669"/>
    <property type="project" value="TreeGrafter"/>
</dbReference>
<comment type="cofactor">
    <cofactor evidence="1 16">
        <name>Mg(2+)</name>
        <dbReference type="ChEBI" id="CHEBI:18420"/>
    </cofactor>
</comment>
<evidence type="ECO:0000256" key="9">
    <source>
        <dbReference type="ARBA" id="ARBA00022679"/>
    </source>
</evidence>
<keyword evidence="13 16" id="KW-0460">Magnesium</keyword>
<dbReference type="Gene3D" id="3.40.50.2020">
    <property type="match status" value="1"/>
</dbReference>
<evidence type="ECO:0000256" key="8">
    <source>
        <dbReference type="ARBA" id="ARBA00022676"/>
    </source>
</evidence>
<comment type="similarity">
    <text evidence="6 16">Belongs to the purine/pyrimidine phosphoribosyltransferase family.</text>
</comment>
<evidence type="ECO:0000313" key="18">
    <source>
        <dbReference type="EMBL" id="HIU61906.1"/>
    </source>
</evidence>
<keyword evidence="9 16" id="KW-0808">Transferase</keyword>
<dbReference type="InterPro" id="IPR005904">
    <property type="entry name" value="Hxn_phspho_trans"/>
</dbReference>
<evidence type="ECO:0000256" key="13">
    <source>
        <dbReference type="ARBA" id="ARBA00022842"/>
    </source>
</evidence>
<dbReference type="InterPro" id="IPR050408">
    <property type="entry name" value="HGPRT"/>
</dbReference>
<protein>
    <recommendedName>
        <fullName evidence="16">Hypoxanthine phosphoribosyltransferase</fullName>
        <ecNumber evidence="16">2.4.2.8</ecNumber>
    </recommendedName>
</protein>
<dbReference type="InterPro" id="IPR000836">
    <property type="entry name" value="PRTase_dom"/>
</dbReference>
<keyword evidence="11 16" id="KW-0660">Purine salvage</keyword>
<evidence type="ECO:0000256" key="5">
    <source>
        <dbReference type="ARBA" id="ARBA00004676"/>
    </source>
</evidence>
<dbReference type="GO" id="GO:0032263">
    <property type="term" value="P:GMP salvage"/>
    <property type="evidence" value="ECO:0007669"/>
    <property type="project" value="TreeGrafter"/>
</dbReference>
<dbReference type="Proteomes" id="UP000824110">
    <property type="component" value="Unassembled WGS sequence"/>
</dbReference>
<accession>A0A9D1MKN8</accession>
<dbReference type="GO" id="GO:0052657">
    <property type="term" value="F:guanine phosphoribosyltransferase activity"/>
    <property type="evidence" value="ECO:0007669"/>
    <property type="project" value="UniProtKB-ARBA"/>
</dbReference>
<keyword evidence="12 16" id="KW-0547">Nucleotide-binding</keyword>
<keyword evidence="10 16" id="KW-0479">Metal-binding</keyword>
<evidence type="ECO:0000256" key="7">
    <source>
        <dbReference type="ARBA" id="ARBA00022490"/>
    </source>
</evidence>
<name>A0A9D1MKN8_9FIRM</name>
<dbReference type="GO" id="GO:0000166">
    <property type="term" value="F:nucleotide binding"/>
    <property type="evidence" value="ECO:0007669"/>
    <property type="project" value="UniProtKB-KW"/>
</dbReference>
<gene>
    <name evidence="18" type="primary">hpt</name>
    <name evidence="18" type="ORF">IAB69_04590</name>
</gene>